<gene>
    <name evidence="1" type="ORF">RND71_034874</name>
</gene>
<proteinExistence type="predicted"/>
<name>A0AAE1R411_9SOLA</name>
<organism evidence="1 2">
    <name type="scientific">Anisodus tanguticus</name>
    <dbReference type="NCBI Taxonomy" id="243964"/>
    <lineage>
        <taxon>Eukaryota</taxon>
        <taxon>Viridiplantae</taxon>
        <taxon>Streptophyta</taxon>
        <taxon>Embryophyta</taxon>
        <taxon>Tracheophyta</taxon>
        <taxon>Spermatophyta</taxon>
        <taxon>Magnoliopsida</taxon>
        <taxon>eudicotyledons</taxon>
        <taxon>Gunneridae</taxon>
        <taxon>Pentapetalae</taxon>
        <taxon>asterids</taxon>
        <taxon>lamiids</taxon>
        <taxon>Solanales</taxon>
        <taxon>Solanaceae</taxon>
        <taxon>Solanoideae</taxon>
        <taxon>Hyoscyameae</taxon>
        <taxon>Anisodus</taxon>
    </lineage>
</organism>
<dbReference type="AlphaFoldDB" id="A0AAE1R411"/>
<dbReference type="Proteomes" id="UP001291623">
    <property type="component" value="Unassembled WGS sequence"/>
</dbReference>
<reference evidence="1" key="1">
    <citation type="submission" date="2023-12" db="EMBL/GenBank/DDBJ databases">
        <title>Genome assembly of Anisodus tanguticus.</title>
        <authorList>
            <person name="Wang Y.-J."/>
        </authorList>
    </citation>
    <scope>NUCLEOTIDE SEQUENCE</scope>
    <source>
        <strain evidence="1">KB-2021</strain>
        <tissue evidence="1">Leaf</tissue>
    </source>
</reference>
<evidence type="ECO:0000313" key="2">
    <source>
        <dbReference type="Proteomes" id="UP001291623"/>
    </source>
</evidence>
<keyword evidence="2" id="KW-1185">Reference proteome</keyword>
<accession>A0AAE1R411</accession>
<sequence>MKQIVLICWINARSTRVLPRIPAAELEEVVGLALSGKWRRKQRGTATAAHPLHPLRARGGLGWVAGHRIRDEEFWVGS</sequence>
<evidence type="ECO:0000313" key="1">
    <source>
        <dbReference type="EMBL" id="KAK4344698.1"/>
    </source>
</evidence>
<dbReference type="EMBL" id="JAVYJV010000019">
    <property type="protein sequence ID" value="KAK4344698.1"/>
    <property type="molecule type" value="Genomic_DNA"/>
</dbReference>
<comment type="caution">
    <text evidence="1">The sequence shown here is derived from an EMBL/GenBank/DDBJ whole genome shotgun (WGS) entry which is preliminary data.</text>
</comment>
<protein>
    <submittedName>
        <fullName evidence="1">Uncharacterized protein</fullName>
    </submittedName>
</protein>